<dbReference type="AlphaFoldDB" id="A0AA86QCN0"/>
<gene>
    <name evidence="2" type="ORF">HINF_LOCUS40103</name>
    <name evidence="3" type="ORF">HINF_LOCUS48601</name>
</gene>
<dbReference type="EMBL" id="CATOUU010000832">
    <property type="protein sequence ID" value="CAI9952458.1"/>
    <property type="molecule type" value="Genomic_DNA"/>
</dbReference>
<evidence type="ECO:0000313" key="2">
    <source>
        <dbReference type="EMBL" id="CAI9952458.1"/>
    </source>
</evidence>
<name>A0AA86QCN0_9EUKA</name>
<proteinExistence type="predicted"/>
<sequence length="122" mass="14867">MRMRKMKQRQSSQESEQLSLLQELLKQQINERIRENERIKNLQNQHVLLQQNRILTRIYDANEKNNQLNYNIAEQRMINIQAVEKLYNNEVLHIMKYVNSPEVQEFFFDLNNAQQKQIHNTI</sequence>
<dbReference type="EMBL" id="CAXDID020000224">
    <property type="protein sequence ID" value="CAL6059132.1"/>
    <property type="molecule type" value="Genomic_DNA"/>
</dbReference>
<accession>A0AA86QCN0</accession>
<evidence type="ECO:0000313" key="4">
    <source>
        <dbReference type="Proteomes" id="UP001642409"/>
    </source>
</evidence>
<evidence type="ECO:0000256" key="1">
    <source>
        <dbReference type="SAM" id="Coils"/>
    </source>
</evidence>
<dbReference type="Proteomes" id="UP001642409">
    <property type="component" value="Unassembled WGS sequence"/>
</dbReference>
<evidence type="ECO:0000313" key="3">
    <source>
        <dbReference type="EMBL" id="CAL6059132.1"/>
    </source>
</evidence>
<organism evidence="2">
    <name type="scientific">Hexamita inflata</name>
    <dbReference type="NCBI Taxonomy" id="28002"/>
    <lineage>
        <taxon>Eukaryota</taxon>
        <taxon>Metamonada</taxon>
        <taxon>Diplomonadida</taxon>
        <taxon>Hexamitidae</taxon>
        <taxon>Hexamitinae</taxon>
        <taxon>Hexamita</taxon>
    </lineage>
</organism>
<reference evidence="3 4" key="2">
    <citation type="submission" date="2024-07" db="EMBL/GenBank/DDBJ databases">
        <authorList>
            <person name="Akdeniz Z."/>
        </authorList>
    </citation>
    <scope>NUCLEOTIDE SEQUENCE [LARGE SCALE GENOMIC DNA]</scope>
</reference>
<feature type="coiled-coil region" evidence="1">
    <location>
        <begin position="25"/>
        <end position="52"/>
    </location>
</feature>
<comment type="caution">
    <text evidence="2">The sequence shown here is derived from an EMBL/GenBank/DDBJ whole genome shotgun (WGS) entry which is preliminary data.</text>
</comment>
<keyword evidence="4" id="KW-1185">Reference proteome</keyword>
<reference evidence="2" key="1">
    <citation type="submission" date="2023-06" db="EMBL/GenBank/DDBJ databases">
        <authorList>
            <person name="Kurt Z."/>
        </authorList>
    </citation>
    <scope>NUCLEOTIDE SEQUENCE</scope>
</reference>
<keyword evidence="1" id="KW-0175">Coiled coil</keyword>
<protein>
    <submittedName>
        <fullName evidence="3">Hypothetical_protein</fullName>
    </submittedName>
</protein>